<dbReference type="Pfam" id="PF01370">
    <property type="entry name" value="Epimerase"/>
    <property type="match status" value="1"/>
</dbReference>
<dbReference type="InterPro" id="IPR001509">
    <property type="entry name" value="Epimerase_deHydtase"/>
</dbReference>
<proteinExistence type="predicted"/>
<dbReference type="Gene3D" id="3.40.50.720">
    <property type="entry name" value="NAD(P)-binding Rossmann-like Domain"/>
    <property type="match status" value="1"/>
</dbReference>
<dbReference type="PANTHER" id="PTHR48079">
    <property type="entry name" value="PROTEIN YEEZ"/>
    <property type="match status" value="1"/>
</dbReference>
<dbReference type="PANTHER" id="PTHR48079:SF6">
    <property type="entry name" value="NAD(P)-BINDING DOMAIN-CONTAINING PROTEIN-RELATED"/>
    <property type="match status" value="1"/>
</dbReference>
<name>A0A6M4MFD9_9ALTE</name>
<accession>A0A6M4MFD9</accession>
<keyword evidence="3" id="KW-1185">Reference proteome</keyword>
<reference evidence="2 3" key="2">
    <citation type="submission" date="2020-04" db="EMBL/GenBank/DDBJ databases">
        <title>Complete genome sequence of Alteromonas pelagimontana 5.12T.</title>
        <authorList>
            <person name="Sinha R.K."/>
            <person name="Krishnan K.P."/>
            <person name="Kurian J.P."/>
        </authorList>
    </citation>
    <scope>NUCLEOTIDE SEQUENCE [LARGE SCALE GENOMIC DNA]</scope>
    <source>
        <strain evidence="2 3">5.12</strain>
    </source>
</reference>
<feature type="domain" description="NAD-dependent epimerase/dehydratase" evidence="1">
    <location>
        <begin position="11"/>
        <end position="203"/>
    </location>
</feature>
<dbReference type="InterPro" id="IPR051783">
    <property type="entry name" value="NAD(P)-dependent_oxidoreduct"/>
</dbReference>
<dbReference type="OrthoDB" id="751203at2"/>
<dbReference type="SUPFAM" id="SSF51735">
    <property type="entry name" value="NAD(P)-binding Rossmann-fold domains"/>
    <property type="match status" value="1"/>
</dbReference>
<organism evidence="2 3">
    <name type="scientific">Alteromonas pelagimontana</name>
    <dbReference type="NCBI Taxonomy" id="1858656"/>
    <lineage>
        <taxon>Bacteria</taxon>
        <taxon>Pseudomonadati</taxon>
        <taxon>Pseudomonadota</taxon>
        <taxon>Gammaproteobacteria</taxon>
        <taxon>Alteromonadales</taxon>
        <taxon>Alteromonadaceae</taxon>
        <taxon>Alteromonas/Salinimonas group</taxon>
        <taxon>Alteromonas</taxon>
    </lineage>
</organism>
<dbReference type="GO" id="GO:0005737">
    <property type="term" value="C:cytoplasm"/>
    <property type="evidence" value="ECO:0007669"/>
    <property type="project" value="TreeGrafter"/>
</dbReference>
<evidence type="ECO:0000313" key="2">
    <source>
        <dbReference type="EMBL" id="QJR81598.1"/>
    </source>
</evidence>
<dbReference type="AlphaFoldDB" id="A0A6M4MFD9"/>
<dbReference type="KEGG" id="apel:CA267_012880"/>
<reference evidence="3" key="1">
    <citation type="submission" date="2014-12" db="EMBL/GenBank/DDBJ databases">
        <title>Complete genome sequence of a multi-drug resistant Klebsiella pneumoniae.</title>
        <authorList>
            <person name="Hua X."/>
            <person name="Chen Q."/>
            <person name="Li X."/>
            <person name="Feng Y."/>
            <person name="Ruan Z."/>
            <person name="Yu Y."/>
        </authorList>
    </citation>
    <scope>NUCLEOTIDE SEQUENCE [LARGE SCALE GENOMIC DNA]</scope>
    <source>
        <strain evidence="3">5.12</strain>
    </source>
</reference>
<dbReference type="Proteomes" id="UP000219285">
    <property type="component" value="Chromosome"/>
</dbReference>
<dbReference type="RefSeq" id="WP_075610426.1">
    <property type="nucleotide sequence ID" value="NZ_CP052766.1"/>
</dbReference>
<sequence length="269" mass="28847">MTAGLTICGCGWLGKYLATRAHATMDVIGTTRSEENFPALQALGVTPFLFSLGDNVEALVSAGTSSTVVLNIPPGRKEPVGAVFISQMTKLIDKFVSSGAKHIIFISTTSVYGEDDGMFKEDTPVSPQTASAKAHVAIEQHLSSNSDGRFTILRLAGLVGPDRHPVHSLAGRLLEKGEKAVNLVHVDDAVAAILALKKQGGRGQTLHLCSNQHPKRGDYYSFCAHTKGLAVPQFNAYQEIPVSGKIIDASRSWQQLGLTLRYASPYDMI</sequence>
<evidence type="ECO:0000313" key="3">
    <source>
        <dbReference type="Proteomes" id="UP000219285"/>
    </source>
</evidence>
<gene>
    <name evidence="2" type="ORF">CA267_012880</name>
</gene>
<dbReference type="InterPro" id="IPR036291">
    <property type="entry name" value="NAD(P)-bd_dom_sf"/>
</dbReference>
<protein>
    <submittedName>
        <fullName evidence="2">NAD(P)H-binding protein</fullName>
    </submittedName>
</protein>
<dbReference type="GO" id="GO:0004029">
    <property type="term" value="F:aldehyde dehydrogenase (NAD+) activity"/>
    <property type="evidence" value="ECO:0007669"/>
    <property type="project" value="TreeGrafter"/>
</dbReference>
<dbReference type="EMBL" id="CP052766">
    <property type="protein sequence ID" value="QJR81598.1"/>
    <property type="molecule type" value="Genomic_DNA"/>
</dbReference>
<evidence type="ECO:0000259" key="1">
    <source>
        <dbReference type="Pfam" id="PF01370"/>
    </source>
</evidence>